<evidence type="ECO:0000313" key="5">
    <source>
        <dbReference type="Proteomes" id="UP001161325"/>
    </source>
</evidence>
<dbReference type="RefSeq" id="WP_284351344.1">
    <property type="nucleotide sequence ID" value="NZ_BRXS01000005.1"/>
</dbReference>
<comment type="caution">
    <text evidence="4">The sequence shown here is derived from an EMBL/GenBank/DDBJ whole genome shotgun (WGS) entry which is preliminary data.</text>
</comment>
<dbReference type="GO" id="GO:0019748">
    <property type="term" value="P:secondary metabolic process"/>
    <property type="evidence" value="ECO:0007669"/>
    <property type="project" value="TreeGrafter"/>
</dbReference>
<dbReference type="EMBL" id="BRXS01000005">
    <property type="protein sequence ID" value="GLC26894.1"/>
    <property type="molecule type" value="Genomic_DNA"/>
</dbReference>
<dbReference type="AlphaFoldDB" id="A0AA37VFH9"/>
<dbReference type="Proteomes" id="UP001161325">
    <property type="component" value="Unassembled WGS sequence"/>
</dbReference>
<name>A0AA37VFH9_9BACT</name>
<dbReference type="InterPro" id="IPR006680">
    <property type="entry name" value="Amidohydro-rel"/>
</dbReference>
<keyword evidence="2" id="KW-0732">Signal</keyword>
<sequence>MRNALRRALLLLLASAAPALAQRRGAPVIDMHLHAHALADYGGGFPACTNAGPLEWLPVDPREPITFARQLARCAVTVPPAASDSALLRESLAMLARYNIVRAVTTGTVERVGAWRAAAPDRIVPATYFDAEGTRMPADFRRLHAEGRLQLFAEVGPQYDGRRVDDAVYEPFFALAEELDIPVGVHLGEGPVGGPHVLGGSPYRARLTSALQLEEVLVRHPKLRVYVMHFGSPLVDETIALLFSHPQVYVDVAQNNWGTPRAHFYAQLRKLVDAGFASRILWGSDQMIWPGTIGVAIETIERAPFLTAAQKRDILYHNAARFLRLTPEQIARDHAR</sequence>
<evidence type="ECO:0000313" key="4">
    <source>
        <dbReference type="EMBL" id="GLC26894.1"/>
    </source>
</evidence>
<evidence type="ECO:0000259" key="3">
    <source>
        <dbReference type="Pfam" id="PF04909"/>
    </source>
</evidence>
<feature type="signal peptide" evidence="2">
    <location>
        <begin position="1"/>
        <end position="21"/>
    </location>
</feature>
<dbReference type="PANTHER" id="PTHR21240:SF28">
    <property type="entry name" value="ISO-OROTATE DECARBOXYLASE (EUROFUNG)"/>
    <property type="match status" value="1"/>
</dbReference>
<evidence type="ECO:0000256" key="2">
    <source>
        <dbReference type="SAM" id="SignalP"/>
    </source>
</evidence>
<keyword evidence="5" id="KW-1185">Reference proteome</keyword>
<gene>
    <name evidence="4" type="ORF">rosag_34070</name>
</gene>
<dbReference type="Gene3D" id="3.20.20.140">
    <property type="entry name" value="Metal-dependent hydrolases"/>
    <property type="match status" value="1"/>
</dbReference>
<keyword evidence="4" id="KW-0378">Hydrolase</keyword>
<feature type="chain" id="PRO_5041209666" evidence="2">
    <location>
        <begin position="22"/>
        <end position="336"/>
    </location>
</feature>
<protein>
    <submittedName>
        <fullName evidence="4">Metal-dependent hydrolase</fullName>
    </submittedName>
</protein>
<dbReference type="GO" id="GO:0005737">
    <property type="term" value="C:cytoplasm"/>
    <property type="evidence" value="ECO:0007669"/>
    <property type="project" value="TreeGrafter"/>
</dbReference>
<evidence type="ECO:0000256" key="1">
    <source>
        <dbReference type="ARBA" id="ARBA00023239"/>
    </source>
</evidence>
<organism evidence="4 5">
    <name type="scientific">Roseisolibacter agri</name>
    <dbReference type="NCBI Taxonomy" id="2014610"/>
    <lineage>
        <taxon>Bacteria</taxon>
        <taxon>Pseudomonadati</taxon>
        <taxon>Gemmatimonadota</taxon>
        <taxon>Gemmatimonadia</taxon>
        <taxon>Gemmatimonadales</taxon>
        <taxon>Gemmatimonadaceae</taxon>
        <taxon>Roseisolibacter</taxon>
    </lineage>
</organism>
<dbReference type="PANTHER" id="PTHR21240">
    <property type="entry name" value="2-AMINO-3-CARBOXYLMUCONATE-6-SEMIALDEHYDE DECARBOXYLASE"/>
    <property type="match status" value="1"/>
</dbReference>
<dbReference type="GO" id="GO:0016787">
    <property type="term" value="F:hydrolase activity"/>
    <property type="evidence" value="ECO:0007669"/>
    <property type="project" value="UniProtKB-KW"/>
</dbReference>
<proteinExistence type="predicted"/>
<dbReference type="Pfam" id="PF04909">
    <property type="entry name" value="Amidohydro_2"/>
    <property type="match status" value="1"/>
</dbReference>
<dbReference type="InterPro" id="IPR032465">
    <property type="entry name" value="ACMSD"/>
</dbReference>
<reference evidence="4" key="1">
    <citation type="submission" date="2022-08" db="EMBL/GenBank/DDBJ databases">
        <title>Draft genome sequencing of Roseisolibacter agri AW1220.</title>
        <authorList>
            <person name="Tobiishi Y."/>
            <person name="Tonouchi A."/>
        </authorList>
    </citation>
    <scope>NUCLEOTIDE SEQUENCE</scope>
    <source>
        <strain evidence="4">AW1220</strain>
    </source>
</reference>
<dbReference type="GO" id="GO:0016831">
    <property type="term" value="F:carboxy-lyase activity"/>
    <property type="evidence" value="ECO:0007669"/>
    <property type="project" value="InterPro"/>
</dbReference>
<dbReference type="SUPFAM" id="SSF51556">
    <property type="entry name" value="Metallo-dependent hydrolases"/>
    <property type="match status" value="1"/>
</dbReference>
<feature type="domain" description="Amidohydrolase-related" evidence="3">
    <location>
        <begin position="29"/>
        <end position="325"/>
    </location>
</feature>
<accession>A0AA37VFH9</accession>
<dbReference type="InterPro" id="IPR032466">
    <property type="entry name" value="Metal_Hydrolase"/>
</dbReference>
<keyword evidence="1" id="KW-0456">Lyase</keyword>